<dbReference type="InterPro" id="IPR036526">
    <property type="entry name" value="C-N_Hydrolase_sf"/>
</dbReference>
<dbReference type="PROSITE" id="PS50263">
    <property type="entry name" value="CN_HYDROLASE"/>
    <property type="match status" value="1"/>
</dbReference>
<protein>
    <submittedName>
        <fullName evidence="2">Putative amidohydrolase</fullName>
    </submittedName>
</protein>
<dbReference type="PANTHER" id="PTHR23088">
    <property type="entry name" value="NITRILASE-RELATED"/>
    <property type="match status" value="1"/>
</dbReference>
<gene>
    <name evidence="2" type="ORF">GAH_00585</name>
</gene>
<dbReference type="Pfam" id="PF00795">
    <property type="entry name" value="CN_hydrolase"/>
    <property type="match status" value="1"/>
</dbReference>
<feature type="domain" description="CN hydrolase" evidence="1">
    <location>
        <begin position="4"/>
        <end position="233"/>
    </location>
</feature>
<accession>A0A0F7IGQ7</accession>
<evidence type="ECO:0000313" key="2">
    <source>
        <dbReference type="EMBL" id="AKG92073.1"/>
    </source>
</evidence>
<dbReference type="HOGENOM" id="CLU_030130_3_1_2"/>
<keyword evidence="2" id="KW-0378">Hydrolase</keyword>
<dbReference type="SUPFAM" id="SSF56317">
    <property type="entry name" value="Carbon-nitrogen hydrolase"/>
    <property type="match status" value="1"/>
</dbReference>
<name>A0A0F7IGQ7_9EURY</name>
<proteinExistence type="predicted"/>
<dbReference type="AlphaFoldDB" id="A0A0F7IGQ7"/>
<sequence>MTEMVVACGQQRVVKDVETNKSKALSLVKRAIQVDAKIVVLPEASNTGLFPENYSSVGSAEEELDTILKLSERKDILVIAGVVEREGGKLYNSVCLLHRGEIIGKYRKILPFPLTDERKHFTPGSELRVFDTPHGKVGVLVCYEVRFPEMARRLVKEGAEILAIPAEFPASRIEHWKTLIRARAIENQVFVLAANCVDPEGKYNGQSAIIDPYGRVLNEAGELQELIFARIDLGEVEECRRKYPFLEDLSTIDKILSEQSNNGLKLP</sequence>
<dbReference type="KEGG" id="gah:GAH_00585"/>
<dbReference type="STRING" id="113653.GAH_00585"/>
<evidence type="ECO:0000259" key="1">
    <source>
        <dbReference type="PROSITE" id="PS50263"/>
    </source>
</evidence>
<dbReference type="InterPro" id="IPR003010">
    <property type="entry name" value="C-N_Hydrolase"/>
</dbReference>
<reference evidence="2 3" key="1">
    <citation type="submission" date="2015-04" db="EMBL/GenBank/DDBJ databases">
        <title>The complete genome sequence of the hyperthermophilic, obligate iron-reducing archaeon Geoglobus ahangari strain 234T.</title>
        <authorList>
            <person name="Manzella M.P."/>
            <person name="Holmes D.E."/>
            <person name="Rocheleau J.M."/>
            <person name="Chung A."/>
            <person name="Reguera G."/>
            <person name="Kashefi K."/>
        </authorList>
    </citation>
    <scope>NUCLEOTIDE SEQUENCE [LARGE SCALE GENOMIC DNA]</scope>
    <source>
        <strain evidence="2 3">234</strain>
    </source>
</reference>
<dbReference type="EMBL" id="CP011267">
    <property type="protein sequence ID" value="AKG92073.1"/>
    <property type="molecule type" value="Genomic_DNA"/>
</dbReference>
<dbReference type="Proteomes" id="UP000034723">
    <property type="component" value="Chromosome"/>
</dbReference>
<evidence type="ECO:0000313" key="3">
    <source>
        <dbReference type="Proteomes" id="UP000034723"/>
    </source>
</evidence>
<dbReference type="Gene3D" id="3.60.110.10">
    <property type="entry name" value="Carbon-nitrogen hydrolase"/>
    <property type="match status" value="1"/>
</dbReference>
<keyword evidence="3" id="KW-1185">Reference proteome</keyword>
<dbReference type="InParanoid" id="A0A0F7IGQ7"/>
<dbReference type="GO" id="GO:0016787">
    <property type="term" value="F:hydrolase activity"/>
    <property type="evidence" value="ECO:0007669"/>
    <property type="project" value="UniProtKB-KW"/>
</dbReference>
<organism evidence="2 3">
    <name type="scientific">Geoglobus ahangari</name>
    <dbReference type="NCBI Taxonomy" id="113653"/>
    <lineage>
        <taxon>Archaea</taxon>
        <taxon>Methanobacteriati</taxon>
        <taxon>Methanobacteriota</taxon>
        <taxon>Archaeoglobi</taxon>
        <taxon>Archaeoglobales</taxon>
        <taxon>Archaeoglobaceae</taxon>
        <taxon>Geoglobus</taxon>
    </lineage>
</organism>
<dbReference type="PANTHER" id="PTHR23088:SF27">
    <property type="entry name" value="DEAMINATED GLUTATHIONE AMIDASE"/>
    <property type="match status" value="1"/>
</dbReference>